<accession>A0A443KD70</accession>
<dbReference type="NCBIfam" id="TIGR02227">
    <property type="entry name" value="sigpep_I_bact"/>
    <property type="match status" value="1"/>
</dbReference>
<comment type="catalytic activity">
    <reaction evidence="2">
        <text>Cleavage of hydrophobic, N-terminal signal or leader sequences from secreted and periplasmic proteins.</text>
        <dbReference type="EC" id="3.4.21.89"/>
    </reaction>
</comment>
<dbReference type="SUPFAM" id="SSF51306">
    <property type="entry name" value="LexA/Signal peptidase"/>
    <property type="match status" value="1"/>
</dbReference>
<dbReference type="Gene3D" id="2.10.109.10">
    <property type="entry name" value="Umud Fragment, subunit A"/>
    <property type="match status" value="1"/>
</dbReference>
<dbReference type="GO" id="GO:0006465">
    <property type="term" value="P:signal peptide processing"/>
    <property type="evidence" value="ECO:0007669"/>
    <property type="project" value="InterPro"/>
</dbReference>
<dbReference type="RefSeq" id="WP_128232749.1">
    <property type="nucleotide sequence ID" value="NZ_SAUY01000015.1"/>
</dbReference>
<feature type="chain" id="PRO_5019386354" description="Signal peptidase I" evidence="3">
    <location>
        <begin position="40"/>
        <end position="192"/>
    </location>
</feature>
<dbReference type="GO" id="GO:0004252">
    <property type="term" value="F:serine-type endopeptidase activity"/>
    <property type="evidence" value="ECO:0007669"/>
    <property type="project" value="InterPro"/>
</dbReference>
<protein>
    <recommendedName>
        <fullName evidence="1 2">Signal peptidase I</fullName>
        <ecNumber evidence="2">3.4.21.89</ecNumber>
    </recommendedName>
</protein>
<name>A0A443KD70_9RHOB</name>
<dbReference type="InterPro" id="IPR019533">
    <property type="entry name" value="Peptidase_S26"/>
</dbReference>
<comment type="similarity">
    <text evidence="2">Belongs to the peptidase S26 family.</text>
</comment>
<sequence>MTDIAVEEKPRKTFRDFSWKVGAKMVAVIAVCCAPVAYAADRFQFGIDDQVYRCLPERFYIIDTYSRPKAEDIKRGAYIAIRMTADQSPKGATWGAGARMIKRVVATHPGDTMHVRKDGVSFTSADGTETWKHGTALEVAKDFGWDEDMFVRDSTLKPGEMFMMGDNFKSYDSRYYGPVNEDQIYGTVVWAW</sequence>
<dbReference type="Proteomes" id="UP000284451">
    <property type="component" value="Unassembled WGS sequence"/>
</dbReference>
<evidence type="ECO:0000259" key="4">
    <source>
        <dbReference type="Pfam" id="PF10502"/>
    </source>
</evidence>
<evidence type="ECO:0000256" key="1">
    <source>
        <dbReference type="ARBA" id="ARBA00019232"/>
    </source>
</evidence>
<reference evidence="5 6" key="2">
    <citation type="submission" date="2019-01" db="EMBL/GenBank/DDBJ databases">
        <authorList>
            <person name="Li Y."/>
        </authorList>
    </citation>
    <scope>NUCLEOTIDE SEQUENCE [LARGE SCALE GENOMIC DNA]</scope>
    <source>
        <strain evidence="5 6">07D10-4-3</strain>
    </source>
</reference>
<keyword evidence="3" id="KW-0732">Signal</keyword>
<comment type="subcellular location">
    <subcellularLocation>
        <location evidence="2">Membrane</location>
        <topology evidence="2">Single-pass type II membrane protein</topology>
    </subcellularLocation>
</comment>
<feature type="signal peptide" evidence="3">
    <location>
        <begin position="1"/>
        <end position="39"/>
    </location>
</feature>
<evidence type="ECO:0000313" key="5">
    <source>
        <dbReference type="EMBL" id="RWR30543.1"/>
    </source>
</evidence>
<keyword evidence="2 5" id="KW-0378">Hydrolase</keyword>
<dbReference type="AlphaFoldDB" id="A0A443KD70"/>
<dbReference type="EMBL" id="SAUY01000015">
    <property type="protein sequence ID" value="RWR30543.1"/>
    <property type="molecule type" value="Genomic_DNA"/>
</dbReference>
<keyword evidence="2" id="KW-0645">Protease</keyword>
<dbReference type="InterPro" id="IPR000223">
    <property type="entry name" value="Pept_S26A_signal_pept_1"/>
</dbReference>
<dbReference type="EC" id="3.4.21.89" evidence="2"/>
<dbReference type="CDD" id="cd06530">
    <property type="entry name" value="S26_SPase_I"/>
    <property type="match status" value="1"/>
</dbReference>
<gene>
    <name evidence="5" type="primary">lepB</name>
    <name evidence="5" type="ORF">D2T29_12795</name>
</gene>
<dbReference type="Pfam" id="PF10502">
    <property type="entry name" value="Peptidase_S26"/>
    <property type="match status" value="1"/>
</dbReference>
<evidence type="ECO:0000313" key="6">
    <source>
        <dbReference type="Proteomes" id="UP000284451"/>
    </source>
</evidence>
<dbReference type="InterPro" id="IPR036286">
    <property type="entry name" value="LexA/Signal_pep-like_sf"/>
</dbReference>
<dbReference type="GO" id="GO:0009003">
    <property type="term" value="F:signal peptidase activity"/>
    <property type="evidence" value="ECO:0007669"/>
    <property type="project" value="UniProtKB-EC"/>
</dbReference>
<comment type="caution">
    <text evidence="5">The sequence shown here is derived from an EMBL/GenBank/DDBJ whole genome shotgun (WGS) entry which is preliminary data.</text>
</comment>
<reference evidence="5 6" key="1">
    <citation type="submission" date="2019-01" db="EMBL/GenBank/DDBJ databases">
        <title>Sinorhodobacter populi sp. nov. isolated from the symptomatic bark tissue of Populus euramericana canker.</title>
        <authorList>
            <person name="Xu G."/>
        </authorList>
    </citation>
    <scope>NUCLEOTIDE SEQUENCE [LARGE SCALE GENOMIC DNA]</scope>
    <source>
        <strain evidence="5 6">07D10-4-3</strain>
    </source>
</reference>
<dbReference type="GO" id="GO:0016020">
    <property type="term" value="C:membrane"/>
    <property type="evidence" value="ECO:0007669"/>
    <property type="project" value="UniProtKB-SubCell"/>
</dbReference>
<feature type="domain" description="Peptidase S26" evidence="4">
    <location>
        <begin position="51"/>
        <end position="191"/>
    </location>
</feature>
<organism evidence="5 6">
    <name type="scientific">Paenirhodobacter populi</name>
    <dbReference type="NCBI Taxonomy" id="2306993"/>
    <lineage>
        <taxon>Bacteria</taxon>
        <taxon>Pseudomonadati</taxon>
        <taxon>Pseudomonadota</taxon>
        <taxon>Alphaproteobacteria</taxon>
        <taxon>Rhodobacterales</taxon>
        <taxon>Rhodobacter group</taxon>
        <taxon>Paenirhodobacter</taxon>
    </lineage>
</organism>
<evidence type="ECO:0000256" key="3">
    <source>
        <dbReference type="SAM" id="SignalP"/>
    </source>
</evidence>
<proteinExistence type="inferred from homology"/>
<evidence type="ECO:0000256" key="2">
    <source>
        <dbReference type="RuleBase" id="RU362042"/>
    </source>
</evidence>